<keyword evidence="2" id="KW-1185">Reference proteome</keyword>
<evidence type="ECO:0008006" key="3">
    <source>
        <dbReference type="Google" id="ProtNLM"/>
    </source>
</evidence>
<reference evidence="1" key="2">
    <citation type="submission" date="2020-09" db="EMBL/GenBank/DDBJ databases">
        <authorList>
            <person name="Sun Q."/>
            <person name="Zhou Y."/>
        </authorList>
    </citation>
    <scope>NUCLEOTIDE SEQUENCE</scope>
    <source>
        <strain evidence="1">CGMCC 1.10998</strain>
    </source>
</reference>
<protein>
    <recommendedName>
        <fullName evidence="3">Tfp pilus assembly protein PilW</fullName>
    </recommendedName>
</protein>
<evidence type="ECO:0000313" key="2">
    <source>
        <dbReference type="Proteomes" id="UP000637423"/>
    </source>
</evidence>
<organism evidence="1 2">
    <name type="scientific">Undibacterium terreum</name>
    <dbReference type="NCBI Taxonomy" id="1224302"/>
    <lineage>
        <taxon>Bacteria</taxon>
        <taxon>Pseudomonadati</taxon>
        <taxon>Pseudomonadota</taxon>
        <taxon>Betaproteobacteria</taxon>
        <taxon>Burkholderiales</taxon>
        <taxon>Oxalobacteraceae</taxon>
        <taxon>Undibacterium</taxon>
    </lineage>
</organism>
<dbReference type="EMBL" id="BMED01000001">
    <property type="protein sequence ID" value="GGC71203.1"/>
    <property type="molecule type" value="Genomic_DNA"/>
</dbReference>
<reference evidence="1" key="1">
    <citation type="journal article" date="2014" name="Int. J. Syst. Evol. Microbiol.">
        <title>Complete genome sequence of Corynebacterium casei LMG S-19264T (=DSM 44701T), isolated from a smear-ripened cheese.</title>
        <authorList>
            <consortium name="US DOE Joint Genome Institute (JGI-PGF)"/>
            <person name="Walter F."/>
            <person name="Albersmeier A."/>
            <person name="Kalinowski J."/>
            <person name="Ruckert C."/>
        </authorList>
    </citation>
    <scope>NUCLEOTIDE SEQUENCE</scope>
    <source>
        <strain evidence="1">CGMCC 1.10998</strain>
    </source>
</reference>
<dbReference type="Pfam" id="PF16074">
    <property type="entry name" value="PilW"/>
    <property type="match status" value="1"/>
</dbReference>
<accession>A0A916XHP1</accession>
<dbReference type="AlphaFoldDB" id="A0A916XHP1"/>
<comment type="caution">
    <text evidence="1">The sequence shown here is derived from an EMBL/GenBank/DDBJ whole genome shotgun (WGS) entry which is preliminary data.</text>
</comment>
<dbReference type="Proteomes" id="UP000637423">
    <property type="component" value="Unassembled WGS sequence"/>
</dbReference>
<name>A0A916XHP1_9BURK</name>
<dbReference type="GO" id="GO:0043683">
    <property type="term" value="P:type IV pilus assembly"/>
    <property type="evidence" value="ECO:0007669"/>
    <property type="project" value="InterPro"/>
</dbReference>
<dbReference type="InterPro" id="IPR032092">
    <property type="entry name" value="PilW"/>
</dbReference>
<proteinExistence type="predicted"/>
<evidence type="ECO:0000313" key="1">
    <source>
        <dbReference type="EMBL" id="GGC71203.1"/>
    </source>
</evidence>
<gene>
    <name evidence="1" type="ORF">GCM10011396_17940</name>
</gene>
<sequence>MVGMVIGLIATLVIVQVMGLFEGQKRTTSGSADAQTNGSLALYTVQRQLQQAGYALPIYSSLQTAMACVPATTTDNDTGTANVDLSPVTITDGGNGPDGQDGASDSITIRTGTSAMGGAPIKISSVTGNIIGVTNNLGCSQNDIAIATNGATCQMSKVSNVDPGYTQITVASANGMAAGAVLSCVGSWTTTTYSVSADGNLLQNGAPIASGVVNIQAQYGISSIGNNNTVTNWVDAKGGTWAAPTISDRNRIKAIRIAIVARNGQLEKTNVTDACTSWTAAVNPTGLCAWQGTSTDPAPKINVSGDANWQRYRYRVFETIVPLRNIIWSKTLLIQ</sequence>